<dbReference type="InterPro" id="IPR006070">
    <property type="entry name" value="Sua5-like_dom"/>
</dbReference>
<keyword evidence="4" id="KW-0963">Cytoplasm</keyword>
<accession>A0A060R9A6</accession>
<keyword evidence="7" id="KW-0548">Nucleotidyltransferase</keyword>
<evidence type="ECO:0000256" key="8">
    <source>
        <dbReference type="ARBA" id="ARBA00022741"/>
    </source>
</evidence>
<dbReference type="PANTHER" id="PTHR17490:SF16">
    <property type="entry name" value="THREONYLCARBAMOYL-AMP SYNTHASE"/>
    <property type="match status" value="1"/>
</dbReference>
<name>A0A060R9A6_9BACT</name>
<keyword evidence="8" id="KW-0547">Nucleotide-binding</keyword>
<evidence type="ECO:0000256" key="7">
    <source>
        <dbReference type="ARBA" id="ARBA00022695"/>
    </source>
</evidence>
<dbReference type="GO" id="GO:0000049">
    <property type="term" value="F:tRNA binding"/>
    <property type="evidence" value="ECO:0007669"/>
    <property type="project" value="TreeGrafter"/>
</dbReference>
<dbReference type="Gene3D" id="3.90.870.10">
    <property type="entry name" value="DHBP synthase"/>
    <property type="match status" value="1"/>
</dbReference>
<proteinExistence type="inferred from homology"/>
<organism evidence="13 14">
    <name type="scientific">Mucinivorans hirudinis</name>
    <dbReference type="NCBI Taxonomy" id="1433126"/>
    <lineage>
        <taxon>Bacteria</taxon>
        <taxon>Pseudomonadati</taxon>
        <taxon>Bacteroidota</taxon>
        <taxon>Bacteroidia</taxon>
        <taxon>Bacteroidales</taxon>
        <taxon>Rikenellaceae</taxon>
        <taxon>Mucinivorans</taxon>
    </lineage>
</organism>
<evidence type="ECO:0000256" key="9">
    <source>
        <dbReference type="ARBA" id="ARBA00022840"/>
    </source>
</evidence>
<dbReference type="KEGG" id="rbc:BN938_2069"/>
<sequence length="186" mass="20538">MDEITQAVEVLKRGGIILYPTDTVWGVGCDATNGEAVEKIYALKKRTDKLSMIVLVDSADNIVRYVRQVPEVAWDLLNLSDKPLTLIMPEGVGVAQNLLPPEKTIAIRIPDNDFCREVIRKLRRPLVSTSANISGEKSPANFNEITQIIKDGVDLIVDRKFERGATGKPSSIIKLGLTGEVEIIRN</sequence>
<evidence type="ECO:0000256" key="11">
    <source>
        <dbReference type="ARBA" id="ARBA00048366"/>
    </source>
</evidence>
<dbReference type="AlphaFoldDB" id="A0A060R9A6"/>
<dbReference type="SUPFAM" id="SSF55821">
    <property type="entry name" value="YrdC/RibB"/>
    <property type="match status" value="1"/>
</dbReference>
<evidence type="ECO:0000256" key="2">
    <source>
        <dbReference type="ARBA" id="ARBA00007663"/>
    </source>
</evidence>
<reference evidence="13 14" key="1">
    <citation type="journal article" date="2015" name="Genome Announc.">
        <title>Complete Genome Sequence of the Novel Leech Symbiont Mucinivorans hirudinis M3T.</title>
        <authorList>
            <person name="Nelson M.C."/>
            <person name="Bomar L."/>
            <person name="Graf J."/>
        </authorList>
    </citation>
    <scope>NUCLEOTIDE SEQUENCE [LARGE SCALE GENOMIC DNA]</scope>
    <source>
        <strain evidence="14">M3</strain>
    </source>
</reference>
<comment type="similarity">
    <text evidence="2">Belongs to the SUA5 family.</text>
</comment>
<evidence type="ECO:0000259" key="12">
    <source>
        <dbReference type="PROSITE" id="PS51163"/>
    </source>
</evidence>
<dbReference type="InterPro" id="IPR017945">
    <property type="entry name" value="DHBP_synth_RibB-like_a/b_dom"/>
</dbReference>
<comment type="catalytic activity">
    <reaction evidence="11">
        <text>L-threonine + hydrogencarbonate + ATP = L-threonylcarbamoyladenylate + diphosphate + H2O</text>
        <dbReference type="Rhea" id="RHEA:36407"/>
        <dbReference type="ChEBI" id="CHEBI:15377"/>
        <dbReference type="ChEBI" id="CHEBI:17544"/>
        <dbReference type="ChEBI" id="CHEBI:30616"/>
        <dbReference type="ChEBI" id="CHEBI:33019"/>
        <dbReference type="ChEBI" id="CHEBI:57926"/>
        <dbReference type="ChEBI" id="CHEBI:73682"/>
        <dbReference type="EC" id="2.7.7.87"/>
    </reaction>
</comment>
<evidence type="ECO:0000256" key="5">
    <source>
        <dbReference type="ARBA" id="ARBA00022679"/>
    </source>
</evidence>
<dbReference type="eggNOG" id="COG0009">
    <property type="taxonomic scope" value="Bacteria"/>
</dbReference>
<dbReference type="PROSITE" id="PS51163">
    <property type="entry name" value="YRDC"/>
    <property type="match status" value="1"/>
</dbReference>
<feature type="domain" description="YrdC-like" evidence="12">
    <location>
        <begin position="1"/>
        <end position="186"/>
    </location>
</feature>
<dbReference type="PANTHER" id="PTHR17490">
    <property type="entry name" value="SUA5"/>
    <property type="match status" value="1"/>
</dbReference>
<protein>
    <recommendedName>
        <fullName evidence="10">L-threonylcarbamoyladenylate synthase</fullName>
        <ecNumber evidence="3">2.7.7.87</ecNumber>
    </recommendedName>
    <alternativeName>
        <fullName evidence="10">L-threonylcarbamoyladenylate synthase</fullName>
    </alternativeName>
</protein>
<evidence type="ECO:0000313" key="13">
    <source>
        <dbReference type="EMBL" id="CDN32142.1"/>
    </source>
</evidence>
<evidence type="ECO:0000256" key="4">
    <source>
        <dbReference type="ARBA" id="ARBA00022490"/>
    </source>
</evidence>
<evidence type="ECO:0000313" key="14">
    <source>
        <dbReference type="Proteomes" id="UP000027616"/>
    </source>
</evidence>
<evidence type="ECO:0000256" key="10">
    <source>
        <dbReference type="ARBA" id="ARBA00029774"/>
    </source>
</evidence>
<evidence type="ECO:0000256" key="3">
    <source>
        <dbReference type="ARBA" id="ARBA00012584"/>
    </source>
</evidence>
<dbReference type="OrthoDB" id="9814580at2"/>
<gene>
    <name evidence="13" type="ORF">BN938_2069</name>
</gene>
<dbReference type="GO" id="GO:0005524">
    <property type="term" value="F:ATP binding"/>
    <property type="evidence" value="ECO:0007669"/>
    <property type="project" value="UniProtKB-KW"/>
</dbReference>
<dbReference type="Proteomes" id="UP000027616">
    <property type="component" value="Chromosome I"/>
</dbReference>
<dbReference type="EC" id="2.7.7.87" evidence="3"/>
<keyword evidence="9" id="KW-0067">ATP-binding</keyword>
<dbReference type="EMBL" id="HG934468">
    <property type="protein sequence ID" value="CDN32142.1"/>
    <property type="molecule type" value="Genomic_DNA"/>
</dbReference>
<dbReference type="GO" id="GO:0005737">
    <property type="term" value="C:cytoplasm"/>
    <property type="evidence" value="ECO:0007669"/>
    <property type="project" value="UniProtKB-SubCell"/>
</dbReference>
<keyword evidence="5" id="KW-0808">Transferase</keyword>
<dbReference type="HOGENOM" id="CLU_031397_3_2_10"/>
<dbReference type="GO" id="GO:0006450">
    <property type="term" value="P:regulation of translational fidelity"/>
    <property type="evidence" value="ECO:0007669"/>
    <property type="project" value="TreeGrafter"/>
</dbReference>
<keyword evidence="14" id="KW-1185">Reference proteome</keyword>
<dbReference type="STRING" id="1433126.BN938_2069"/>
<dbReference type="GO" id="GO:0008033">
    <property type="term" value="P:tRNA processing"/>
    <property type="evidence" value="ECO:0007669"/>
    <property type="project" value="UniProtKB-KW"/>
</dbReference>
<dbReference type="GO" id="GO:0061710">
    <property type="term" value="F:L-threonylcarbamoyladenylate synthase"/>
    <property type="evidence" value="ECO:0007669"/>
    <property type="project" value="UniProtKB-EC"/>
</dbReference>
<dbReference type="Pfam" id="PF01300">
    <property type="entry name" value="Sua5_yciO_yrdC"/>
    <property type="match status" value="1"/>
</dbReference>
<keyword evidence="6" id="KW-0819">tRNA processing</keyword>
<dbReference type="GO" id="GO:0003725">
    <property type="term" value="F:double-stranded RNA binding"/>
    <property type="evidence" value="ECO:0007669"/>
    <property type="project" value="InterPro"/>
</dbReference>
<evidence type="ECO:0000256" key="1">
    <source>
        <dbReference type="ARBA" id="ARBA00004496"/>
    </source>
</evidence>
<dbReference type="NCBIfam" id="TIGR00057">
    <property type="entry name" value="L-threonylcarbamoyladenylate synthase"/>
    <property type="match status" value="1"/>
</dbReference>
<comment type="subcellular location">
    <subcellularLocation>
        <location evidence="1">Cytoplasm</location>
    </subcellularLocation>
</comment>
<dbReference type="PATRIC" id="fig|1433126.3.peg.2042"/>
<dbReference type="InterPro" id="IPR050156">
    <property type="entry name" value="TC-AMP_synthase_SUA5"/>
</dbReference>
<evidence type="ECO:0000256" key="6">
    <source>
        <dbReference type="ARBA" id="ARBA00022694"/>
    </source>
</evidence>